<proteinExistence type="predicted"/>
<organism evidence="1 2">
    <name type="scientific">Wenjunlia tyrosinilytica</name>
    <dbReference type="NCBI Taxonomy" id="1544741"/>
    <lineage>
        <taxon>Bacteria</taxon>
        <taxon>Bacillati</taxon>
        <taxon>Actinomycetota</taxon>
        <taxon>Actinomycetes</taxon>
        <taxon>Kitasatosporales</taxon>
        <taxon>Streptomycetaceae</taxon>
        <taxon>Wenjunlia</taxon>
    </lineage>
</organism>
<comment type="caution">
    <text evidence="1">The sequence shown here is derived from an EMBL/GenBank/DDBJ whole genome shotgun (WGS) entry which is preliminary data.</text>
</comment>
<accession>A0A918DUS1</accession>
<sequence length="101" mass="11413">MDCIRRVLEWVKAVLGRRSPGRHRCCPATRTAPATPMTLPLALRAPVAGRPPRVVGSPLDGDAHAMVRPYLLEHERREEQRRRRCRRTLLVAATLDMAAVR</sequence>
<keyword evidence="2" id="KW-1185">Reference proteome</keyword>
<gene>
    <name evidence="1" type="ORF">GCM10012280_11940</name>
</gene>
<evidence type="ECO:0000313" key="2">
    <source>
        <dbReference type="Proteomes" id="UP000641932"/>
    </source>
</evidence>
<reference evidence="1" key="1">
    <citation type="journal article" date="2014" name="Int. J. Syst. Evol. Microbiol.">
        <title>Complete genome sequence of Corynebacterium casei LMG S-19264T (=DSM 44701T), isolated from a smear-ripened cheese.</title>
        <authorList>
            <consortium name="US DOE Joint Genome Institute (JGI-PGF)"/>
            <person name="Walter F."/>
            <person name="Albersmeier A."/>
            <person name="Kalinowski J."/>
            <person name="Ruckert C."/>
        </authorList>
    </citation>
    <scope>NUCLEOTIDE SEQUENCE</scope>
    <source>
        <strain evidence="1">CGMCC 4.7201</strain>
    </source>
</reference>
<protein>
    <submittedName>
        <fullName evidence="1">Uncharacterized protein</fullName>
    </submittedName>
</protein>
<name>A0A918DUS1_9ACTN</name>
<dbReference type="AlphaFoldDB" id="A0A918DUS1"/>
<dbReference type="Proteomes" id="UP000641932">
    <property type="component" value="Unassembled WGS sequence"/>
</dbReference>
<dbReference type="EMBL" id="BMMS01000004">
    <property type="protein sequence ID" value="GGO83293.1"/>
    <property type="molecule type" value="Genomic_DNA"/>
</dbReference>
<reference evidence="1" key="2">
    <citation type="submission" date="2020-09" db="EMBL/GenBank/DDBJ databases">
        <authorList>
            <person name="Sun Q."/>
            <person name="Zhou Y."/>
        </authorList>
    </citation>
    <scope>NUCLEOTIDE SEQUENCE</scope>
    <source>
        <strain evidence="1">CGMCC 4.7201</strain>
    </source>
</reference>
<evidence type="ECO:0000313" key="1">
    <source>
        <dbReference type="EMBL" id="GGO83293.1"/>
    </source>
</evidence>